<sequence>CSKGNTEVNIAIIIIPNYQFQRVICYSVHRKMSGVDFEDLFQYIGSFGPLQKHILWVYSLVNVLYAWVYFGQMFMTLTPPHFCIPESVIKNYPLNDEFGDTNPNSCFLHTKHNRKFESNLVSDGNSTPCSNGWIYNYTEYYPTITSERDWVCEKDWLPPLAQLIFFFGAVVGSVGFGHLADLYGRVPVHAGANFLGGIAGVAACFSWSFTTFALCRFVVGMTLDWCYM</sequence>
<accession>A0AAV2QE65</accession>
<protein>
    <submittedName>
        <fullName evidence="6">Uncharacterized protein</fullName>
    </submittedName>
</protein>
<dbReference type="Pfam" id="PF00083">
    <property type="entry name" value="Sugar_tr"/>
    <property type="match status" value="1"/>
</dbReference>
<dbReference type="AlphaFoldDB" id="A0AAV2QE65"/>
<feature type="non-terminal residue" evidence="6">
    <location>
        <position position="1"/>
    </location>
</feature>
<dbReference type="SUPFAM" id="SSF103473">
    <property type="entry name" value="MFS general substrate transporter"/>
    <property type="match status" value="1"/>
</dbReference>
<evidence type="ECO:0000256" key="3">
    <source>
        <dbReference type="ARBA" id="ARBA00022989"/>
    </source>
</evidence>
<name>A0AAV2QE65_MEGNR</name>
<feature type="transmembrane region" description="Helical" evidence="5">
    <location>
        <begin position="160"/>
        <end position="180"/>
    </location>
</feature>
<evidence type="ECO:0000313" key="7">
    <source>
        <dbReference type="Proteomes" id="UP001497623"/>
    </source>
</evidence>
<dbReference type="Gene3D" id="1.20.1250.20">
    <property type="entry name" value="MFS general substrate transporter like domains"/>
    <property type="match status" value="1"/>
</dbReference>
<gene>
    <name evidence="6" type="ORF">MNOR_LOCUS11682</name>
</gene>
<evidence type="ECO:0000256" key="1">
    <source>
        <dbReference type="ARBA" id="ARBA00004141"/>
    </source>
</evidence>
<dbReference type="InterPro" id="IPR005828">
    <property type="entry name" value="MFS_sugar_transport-like"/>
</dbReference>
<keyword evidence="2 5" id="KW-0812">Transmembrane</keyword>
<reference evidence="6 7" key="1">
    <citation type="submission" date="2024-05" db="EMBL/GenBank/DDBJ databases">
        <authorList>
            <person name="Wallberg A."/>
        </authorList>
    </citation>
    <scope>NUCLEOTIDE SEQUENCE [LARGE SCALE GENOMIC DNA]</scope>
</reference>
<dbReference type="GO" id="GO:0016020">
    <property type="term" value="C:membrane"/>
    <property type="evidence" value="ECO:0007669"/>
    <property type="project" value="UniProtKB-SubCell"/>
</dbReference>
<dbReference type="Proteomes" id="UP001497623">
    <property type="component" value="Unassembled WGS sequence"/>
</dbReference>
<evidence type="ECO:0000256" key="5">
    <source>
        <dbReference type="SAM" id="Phobius"/>
    </source>
</evidence>
<evidence type="ECO:0000256" key="2">
    <source>
        <dbReference type="ARBA" id="ARBA00022692"/>
    </source>
</evidence>
<dbReference type="InterPro" id="IPR036259">
    <property type="entry name" value="MFS_trans_sf"/>
</dbReference>
<evidence type="ECO:0000256" key="4">
    <source>
        <dbReference type="ARBA" id="ARBA00023136"/>
    </source>
</evidence>
<comment type="subcellular location">
    <subcellularLocation>
        <location evidence="1">Membrane</location>
        <topology evidence="1">Multi-pass membrane protein</topology>
    </subcellularLocation>
</comment>
<dbReference type="GO" id="GO:0022857">
    <property type="term" value="F:transmembrane transporter activity"/>
    <property type="evidence" value="ECO:0007669"/>
    <property type="project" value="InterPro"/>
</dbReference>
<evidence type="ECO:0000313" key="6">
    <source>
        <dbReference type="EMBL" id="CAL4082025.1"/>
    </source>
</evidence>
<feature type="non-terminal residue" evidence="6">
    <location>
        <position position="228"/>
    </location>
</feature>
<keyword evidence="7" id="KW-1185">Reference proteome</keyword>
<organism evidence="6 7">
    <name type="scientific">Meganyctiphanes norvegica</name>
    <name type="common">Northern krill</name>
    <name type="synonym">Thysanopoda norvegica</name>
    <dbReference type="NCBI Taxonomy" id="48144"/>
    <lineage>
        <taxon>Eukaryota</taxon>
        <taxon>Metazoa</taxon>
        <taxon>Ecdysozoa</taxon>
        <taxon>Arthropoda</taxon>
        <taxon>Crustacea</taxon>
        <taxon>Multicrustacea</taxon>
        <taxon>Malacostraca</taxon>
        <taxon>Eumalacostraca</taxon>
        <taxon>Eucarida</taxon>
        <taxon>Euphausiacea</taxon>
        <taxon>Euphausiidae</taxon>
        <taxon>Meganyctiphanes</taxon>
    </lineage>
</organism>
<keyword evidence="4 5" id="KW-0472">Membrane</keyword>
<proteinExistence type="predicted"/>
<feature type="transmembrane region" description="Helical" evidence="5">
    <location>
        <begin position="53"/>
        <end position="70"/>
    </location>
</feature>
<dbReference type="EMBL" id="CAXKWB010006202">
    <property type="protein sequence ID" value="CAL4082025.1"/>
    <property type="molecule type" value="Genomic_DNA"/>
</dbReference>
<feature type="transmembrane region" description="Helical" evidence="5">
    <location>
        <begin position="192"/>
        <end position="219"/>
    </location>
</feature>
<comment type="caution">
    <text evidence="6">The sequence shown here is derived from an EMBL/GenBank/DDBJ whole genome shotgun (WGS) entry which is preliminary data.</text>
</comment>
<keyword evidence="3 5" id="KW-1133">Transmembrane helix</keyword>
<dbReference type="PANTHER" id="PTHR24064">
    <property type="entry name" value="SOLUTE CARRIER FAMILY 22 MEMBER"/>
    <property type="match status" value="1"/>
</dbReference>